<keyword evidence="4" id="KW-0472">Membrane</keyword>
<evidence type="ECO:0000259" key="5">
    <source>
        <dbReference type="Pfam" id="PF00512"/>
    </source>
</evidence>
<feature type="domain" description="Signal transduction histidine kinase dimerisation/phosphoacceptor" evidence="5">
    <location>
        <begin position="23"/>
        <end position="50"/>
    </location>
</feature>
<sequence>MVEAQRDEIMQMRREQRHKDQEMKEMISCISHDIRTPLTSISGYIEMLSHAEEQDIPRYRVCQEKCVSFFVSFFTSVNLFCYLQIYHHHF</sequence>
<dbReference type="Gene3D" id="1.10.287.130">
    <property type="match status" value="1"/>
</dbReference>
<dbReference type="SUPFAM" id="SSF47384">
    <property type="entry name" value="Homodimeric domain of signal transducing histidine kinase"/>
    <property type="match status" value="1"/>
</dbReference>
<dbReference type="Pfam" id="PF00512">
    <property type="entry name" value="HisKA"/>
    <property type="match status" value="1"/>
</dbReference>
<dbReference type="GO" id="GO:0000155">
    <property type="term" value="F:phosphorelay sensor kinase activity"/>
    <property type="evidence" value="ECO:0007669"/>
    <property type="project" value="InterPro"/>
</dbReference>
<evidence type="ECO:0000256" key="3">
    <source>
        <dbReference type="SAM" id="MobiDB-lite"/>
    </source>
</evidence>
<reference evidence="6" key="2">
    <citation type="submission" date="2021-04" db="EMBL/GenBank/DDBJ databases">
        <authorList>
            <person name="Gilroy R."/>
        </authorList>
    </citation>
    <scope>NUCLEOTIDE SEQUENCE</scope>
    <source>
        <strain evidence="6">CHK187-11901</strain>
    </source>
</reference>
<dbReference type="EC" id="2.7.13.3" evidence="2"/>
<keyword evidence="4" id="KW-0812">Transmembrane</keyword>
<comment type="catalytic activity">
    <reaction evidence="1">
        <text>ATP + protein L-histidine = ADP + protein N-phospho-L-histidine.</text>
        <dbReference type="EC" id="2.7.13.3"/>
    </reaction>
</comment>
<dbReference type="Proteomes" id="UP000823896">
    <property type="component" value="Unassembled WGS sequence"/>
</dbReference>
<keyword evidence="4" id="KW-1133">Transmembrane helix</keyword>
<dbReference type="EMBL" id="DWWM01000010">
    <property type="protein sequence ID" value="HJC35926.1"/>
    <property type="molecule type" value="Genomic_DNA"/>
</dbReference>
<comment type="caution">
    <text evidence="6">The sequence shown here is derived from an EMBL/GenBank/DDBJ whole genome shotgun (WGS) entry which is preliminary data.</text>
</comment>
<feature type="transmembrane region" description="Helical" evidence="4">
    <location>
        <begin position="66"/>
        <end position="85"/>
    </location>
</feature>
<evidence type="ECO:0000313" key="7">
    <source>
        <dbReference type="Proteomes" id="UP000823896"/>
    </source>
</evidence>
<feature type="region of interest" description="Disordered" evidence="3">
    <location>
        <begin position="1"/>
        <end position="21"/>
    </location>
</feature>
<evidence type="ECO:0000313" key="6">
    <source>
        <dbReference type="EMBL" id="HJC35926.1"/>
    </source>
</evidence>
<evidence type="ECO:0000256" key="2">
    <source>
        <dbReference type="ARBA" id="ARBA00012438"/>
    </source>
</evidence>
<gene>
    <name evidence="6" type="ORF">H9702_02195</name>
</gene>
<protein>
    <recommendedName>
        <fullName evidence="2">histidine kinase</fullName>
        <ecNumber evidence="2">2.7.13.3</ecNumber>
    </recommendedName>
</protein>
<dbReference type="AlphaFoldDB" id="A0A9D2SVS8"/>
<dbReference type="CDD" id="cd00082">
    <property type="entry name" value="HisKA"/>
    <property type="match status" value="1"/>
</dbReference>
<evidence type="ECO:0000256" key="1">
    <source>
        <dbReference type="ARBA" id="ARBA00000085"/>
    </source>
</evidence>
<evidence type="ECO:0000256" key="4">
    <source>
        <dbReference type="SAM" id="Phobius"/>
    </source>
</evidence>
<proteinExistence type="predicted"/>
<dbReference type="InterPro" id="IPR003661">
    <property type="entry name" value="HisK_dim/P_dom"/>
</dbReference>
<dbReference type="InterPro" id="IPR036097">
    <property type="entry name" value="HisK_dim/P_sf"/>
</dbReference>
<accession>A0A9D2SVS8</accession>
<organism evidence="6 7">
    <name type="scientific">Candidatus Merdibacter merdavium</name>
    <dbReference type="NCBI Taxonomy" id="2838692"/>
    <lineage>
        <taxon>Bacteria</taxon>
        <taxon>Bacillati</taxon>
        <taxon>Bacillota</taxon>
        <taxon>Erysipelotrichia</taxon>
        <taxon>Erysipelotrichales</taxon>
        <taxon>Erysipelotrichaceae</taxon>
        <taxon>Merdibacter</taxon>
    </lineage>
</organism>
<name>A0A9D2SVS8_9FIRM</name>
<reference evidence="6" key="1">
    <citation type="journal article" date="2021" name="PeerJ">
        <title>Extensive microbial diversity within the chicken gut microbiome revealed by metagenomics and culture.</title>
        <authorList>
            <person name="Gilroy R."/>
            <person name="Ravi A."/>
            <person name="Getino M."/>
            <person name="Pursley I."/>
            <person name="Horton D.L."/>
            <person name="Alikhan N.F."/>
            <person name="Baker D."/>
            <person name="Gharbi K."/>
            <person name="Hall N."/>
            <person name="Watson M."/>
            <person name="Adriaenssens E.M."/>
            <person name="Foster-Nyarko E."/>
            <person name="Jarju S."/>
            <person name="Secka A."/>
            <person name="Antonio M."/>
            <person name="Oren A."/>
            <person name="Chaudhuri R.R."/>
            <person name="La Ragione R."/>
            <person name="Hildebrand F."/>
            <person name="Pallen M.J."/>
        </authorList>
    </citation>
    <scope>NUCLEOTIDE SEQUENCE</scope>
    <source>
        <strain evidence="6">CHK187-11901</strain>
    </source>
</reference>